<reference evidence="2 3" key="1">
    <citation type="journal article" date="2015" name="Nat. Commun.">
        <title>Lucilia cuprina genome unlocks parasitic fly biology to underpin future interventions.</title>
        <authorList>
            <person name="Anstead C.A."/>
            <person name="Korhonen P.K."/>
            <person name="Young N.D."/>
            <person name="Hall R.S."/>
            <person name="Jex A.R."/>
            <person name="Murali S.C."/>
            <person name="Hughes D.S."/>
            <person name="Lee S.F."/>
            <person name="Perry T."/>
            <person name="Stroehlein A.J."/>
            <person name="Ansell B.R."/>
            <person name="Breugelmans B."/>
            <person name="Hofmann A."/>
            <person name="Qu J."/>
            <person name="Dugan S."/>
            <person name="Lee S.L."/>
            <person name="Chao H."/>
            <person name="Dinh H."/>
            <person name="Han Y."/>
            <person name="Doddapaneni H.V."/>
            <person name="Worley K.C."/>
            <person name="Muzny D.M."/>
            <person name="Ioannidis P."/>
            <person name="Waterhouse R.M."/>
            <person name="Zdobnov E.M."/>
            <person name="James P.J."/>
            <person name="Bagnall N.H."/>
            <person name="Kotze A.C."/>
            <person name="Gibbs R.A."/>
            <person name="Richards S."/>
            <person name="Batterham P."/>
            <person name="Gasser R.B."/>
        </authorList>
    </citation>
    <scope>NUCLEOTIDE SEQUENCE [LARGE SCALE GENOMIC DNA]</scope>
    <source>
        <strain evidence="2 3">LS</strain>
        <tissue evidence="2">Full body</tissue>
    </source>
</reference>
<keyword evidence="1" id="KW-1133">Transmembrane helix</keyword>
<evidence type="ECO:0000313" key="2">
    <source>
        <dbReference type="EMBL" id="KNC30604.1"/>
    </source>
</evidence>
<accession>A0A0L0CGH8</accession>
<dbReference type="AlphaFoldDB" id="A0A0L0CGH8"/>
<proteinExistence type="predicted"/>
<keyword evidence="1" id="KW-0472">Membrane</keyword>
<protein>
    <submittedName>
        <fullName evidence="2">Uncharacterized protein</fullName>
    </submittedName>
</protein>
<feature type="transmembrane region" description="Helical" evidence="1">
    <location>
        <begin position="160"/>
        <end position="193"/>
    </location>
</feature>
<dbReference type="Proteomes" id="UP000037069">
    <property type="component" value="Unassembled WGS sequence"/>
</dbReference>
<sequence length="246" mass="26940">MYKIINQELIQFLPLCWDLYHCHHHLCWLLQKHQLYDNVADVVVEKMNDDDIVVAVGDVAADYDNAAVVFLRCCADYESVVDVVAAADAVVDIDVANYCDEAYDVTAVVVVLEAVDEDDSGYCDVVLKVMGCGGGEGISGGVMKVFPIIKSDSTSSIRQVWFLLLLWEWVYFVVAMYQCFDIVVAAAVVVFLVSFEAGSDDVAAVLVVVAVFDNANAAVAVEAADVVAVVYLQLLYVDYNVVVLKL</sequence>
<name>A0A0L0CGH8_LUCCU</name>
<evidence type="ECO:0000313" key="3">
    <source>
        <dbReference type="Proteomes" id="UP000037069"/>
    </source>
</evidence>
<keyword evidence="3" id="KW-1185">Reference proteome</keyword>
<comment type="caution">
    <text evidence="2">The sequence shown here is derived from an EMBL/GenBank/DDBJ whole genome shotgun (WGS) entry which is preliminary data.</text>
</comment>
<dbReference type="EMBL" id="JRES01000502">
    <property type="protein sequence ID" value="KNC30604.1"/>
    <property type="molecule type" value="Genomic_DNA"/>
</dbReference>
<keyword evidence="1" id="KW-0812">Transmembrane</keyword>
<gene>
    <name evidence="2" type="ORF">FF38_11982</name>
</gene>
<evidence type="ECO:0000256" key="1">
    <source>
        <dbReference type="SAM" id="Phobius"/>
    </source>
</evidence>
<organism evidence="2 3">
    <name type="scientific">Lucilia cuprina</name>
    <name type="common">Green bottle fly</name>
    <name type="synonym">Australian sheep blowfly</name>
    <dbReference type="NCBI Taxonomy" id="7375"/>
    <lineage>
        <taxon>Eukaryota</taxon>
        <taxon>Metazoa</taxon>
        <taxon>Ecdysozoa</taxon>
        <taxon>Arthropoda</taxon>
        <taxon>Hexapoda</taxon>
        <taxon>Insecta</taxon>
        <taxon>Pterygota</taxon>
        <taxon>Neoptera</taxon>
        <taxon>Endopterygota</taxon>
        <taxon>Diptera</taxon>
        <taxon>Brachycera</taxon>
        <taxon>Muscomorpha</taxon>
        <taxon>Oestroidea</taxon>
        <taxon>Calliphoridae</taxon>
        <taxon>Luciliinae</taxon>
        <taxon>Lucilia</taxon>
    </lineage>
</organism>